<comment type="catalytic activity">
    <reaction evidence="1">
        <text>L-glutamyl-[protein] + S-adenosyl-L-methionine = [protein]-L-glutamate 5-O-methyl ester + S-adenosyl-L-homocysteine</text>
        <dbReference type="Rhea" id="RHEA:24452"/>
        <dbReference type="Rhea" id="RHEA-COMP:10208"/>
        <dbReference type="Rhea" id="RHEA-COMP:10311"/>
        <dbReference type="ChEBI" id="CHEBI:29973"/>
        <dbReference type="ChEBI" id="CHEBI:57856"/>
        <dbReference type="ChEBI" id="CHEBI:59789"/>
        <dbReference type="ChEBI" id="CHEBI:82795"/>
        <dbReference type="EC" id="2.1.1.80"/>
    </reaction>
</comment>
<dbReference type="PRINTS" id="PR00996">
    <property type="entry name" value="CHERMTFRASE"/>
</dbReference>
<sequence>MPDERLGQAEYDAFRRFLSDACGIMLGDNKHYLVVSRLNRMVREANLPSISALLSRLPHDRELARLAVEAMTTNETSWLRDQHPFICLRDQILPELARRGTSLRMWSAACSSGQEPYSLSMMIDECQRSQAGVSLVNTQIVATDVSKQILDEARAASYDTFSMTRGLSDDMRQRYFVNKGDRWEVIPKVKNRVSFREYNLMQSFAPLGKFDVIFCRNVLIYFSATAKEDILRRLAQALNPGGYLFLGSAETAGAASDLLELARFNPGSAYRRR</sequence>
<keyword evidence="4" id="KW-0808">Transferase</keyword>
<keyword evidence="3" id="KW-0489">Methyltransferase</keyword>
<dbReference type="EMBL" id="CP017448">
    <property type="protein sequence ID" value="AOV16658.1"/>
    <property type="molecule type" value="Genomic_DNA"/>
</dbReference>
<dbReference type="Gene3D" id="1.10.155.10">
    <property type="entry name" value="Chemotaxis receptor methyltransferase CheR, N-terminal domain"/>
    <property type="match status" value="1"/>
</dbReference>
<dbReference type="InterPro" id="IPR022642">
    <property type="entry name" value="CheR_C"/>
</dbReference>
<dbReference type="InterPro" id="IPR000780">
    <property type="entry name" value="CheR_MeTrfase"/>
</dbReference>
<name>A0A1D8K6S8_9GAMM</name>
<dbReference type="SUPFAM" id="SSF53335">
    <property type="entry name" value="S-adenosyl-L-methionine-dependent methyltransferases"/>
    <property type="match status" value="1"/>
</dbReference>
<evidence type="ECO:0000259" key="6">
    <source>
        <dbReference type="PROSITE" id="PS50123"/>
    </source>
</evidence>
<evidence type="ECO:0000256" key="3">
    <source>
        <dbReference type="ARBA" id="ARBA00022603"/>
    </source>
</evidence>
<evidence type="ECO:0000313" key="7">
    <source>
        <dbReference type="EMBL" id="AOV16658.1"/>
    </source>
</evidence>
<dbReference type="InterPro" id="IPR050903">
    <property type="entry name" value="Bact_Chemotaxis_MeTrfase"/>
</dbReference>
<dbReference type="GO" id="GO:0032259">
    <property type="term" value="P:methylation"/>
    <property type="evidence" value="ECO:0007669"/>
    <property type="project" value="UniProtKB-KW"/>
</dbReference>
<keyword evidence="5" id="KW-0949">S-adenosyl-L-methionine</keyword>
<dbReference type="AlphaFoldDB" id="A0A1D8K6S8"/>
<evidence type="ECO:0000256" key="2">
    <source>
        <dbReference type="ARBA" id="ARBA00012534"/>
    </source>
</evidence>
<dbReference type="SMART" id="SM00138">
    <property type="entry name" value="MeTrc"/>
    <property type="match status" value="1"/>
</dbReference>
<dbReference type="GO" id="GO:0008983">
    <property type="term" value="F:protein-glutamate O-methyltransferase activity"/>
    <property type="evidence" value="ECO:0007669"/>
    <property type="project" value="UniProtKB-EC"/>
</dbReference>
<dbReference type="InterPro" id="IPR036804">
    <property type="entry name" value="CheR_N_sf"/>
</dbReference>
<dbReference type="EC" id="2.1.1.80" evidence="2"/>
<dbReference type="RefSeq" id="WP_070072247.1">
    <property type="nucleotide sequence ID" value="NZ_CP017448.1"/>
</dbReference>
<evidence type="ECO:0000256" key="4">
    <source>
        <dbReference type="ARBA" id="ARBA00022679"/>
    </source>
</evidence>
<dbReference type="Pfam" id="PF01739">
    <property type="entry name" value="CheR"/>
    <property type="match status" value="1"/>
</dbReference>
<gene>
    <name evidence="7" type="ORF">BJI67_05905</name>
</gene>
<dbReference type="Proteomes" id="UP000095342">
    <property type="component" value="Chromosome"/>
</dbReference>
<reference evidence="7 8" key="1">
    <citation type="submission" date="2016-09" db="EMBL/GenBank/DDBJ databases">
        <title>Acidihalobacter prosperus V6 (DSM14174).</title>
        <authorList>
            <person name="Khaleque H.N."/>
            <person name="Ramsay J.P."/>
            <person name="Murphy R.J.T."/>
            <person name="Kaksonen A.H."/>
            <person name="Boxall N.J."/>
            <person name="Watkin E.L.J."/>
        </authorList>
    </citation>
    <scope>NUCLEOTIDE SEQUENCE [LARGE SCALE GENOMIC DNA]</scope>
    <source>
        <strain evidence="7 8">V6</strain>
    </source>
</reference>
<dbReference type="Gene3D" id="3.40.50.150">
    <property type="entry name" value="Vaccinia Virus protein VP39"/>
    <property type="match status" value="1"/>
</dbReference>
<evidence type="ECO:0000313" key="8">
    <source>
        <dbReference type="Proteomes" id="UP000095342"/>
    </source>
</evidence>
<dbReference type="PANTHER" id="PTHR24422:SF21">
    <property type="entry name" value="CHEMOTAXIS PROTEIN METHYLTRANSFERASE 1"/>
    <property type="match status" value="1"/>
</dbReference>
<organism evidence="7 8">
    <name type="scientific">Acidihalobacter aeolianus</name>
    <dbReference type="NCBI Taxonomy" id="2792603"/>
    <lineage>
        <taxon>Bacteria</taxon>
        <taxon>Pseudomonadati</taxon>
        <taxon>Pseudomonadota</taxon>
        <taxon>Gammaproteobacteria</taxon>
        <taxon>Chromatiales</taxon>
        <taxon>Ectothiorhodospiraceae</taxon>
        <taxon>Acidihalobacter</taxon>
    </lineage>
</organism>
<keyword evidence="8" id="KW-1185">Reference proteome</keyword>
<dbReference type="Pfam" id="PF03705">
    <property type="entry name" value="CheR_N"/>
    <property type="match status" value="1"/>
</dbReference>
<dbReference type="PANTHER" id="PTHR24422">
    <property type="entry name" value="CHEMOTAXIS PROTEIN METHYLTRANSFERASE"/>
    <property type="match status" value="1"/>
</dbReference>
<protein>
    <recommendedName>
        <fullName evidence="2">protein-glutamate O-methyltransferase</fullName>
        <ecNumber evidence="2">2.1.1.80</ecNumber>
    </recommendedName>
</protein>
<evidence type="ECO:0000256" key="1">
    <source>
        <dbReference type="ARBA" id="ARBA00001541"/>
    </source>
</evidence>
<accession>A0A1D8K6S8</accession>
<evidence type="ECO:0000256" key="5">
    <source>
        <dbReference type="ARBA" id="ARBA00022691"/>
    </source>
</evidence>
<dbReference type="KEGG" id="aaeo:BJI67_05905"/>
<feature type="domain" description="CheR-type methyltransferase" evidence="6">
    <location>
        <begin position="1"/>
        <end position="273"/>
    </location>
</feature>
<dbReference type="CDD" id="cd02440">
    <property type="entry name" value="AdoMet_MTases"/>
    <property type="match status" value="1"/>
</dbReference>
<proteinExistence type="predicted"/>
<dbReference type="InterPro" id="IPR029063">
    <property type="entry name" value="SAM-dependent_MTases_sf"/>
</dbReference>
<dbReference type="InterPro" id="IPR022641">
    <property type="entry name" value="CheR_N"/>
</dbReference>
<dbReference type="SUPFAM" id="SSF47757">
    <property type="entry name" value="Chemotaxis receptor methyltransferase CheR, N-terminal domain"/>
    <property type="match status" value="1"/>
</dbReference>
<dbReference type="PROSITE" id="PS50123">
    <property type="entry name" value="CHER"/>
    <property type="match status" value="1"/>
</dbReference>